<dbReference type="AlphaFoldDB" id="A0A1H3X7Q9"/>
<dbReference type="InterPro" id="IPR004385">
    <property type="entry name" value="NDP_pyrophosphatase"/>
</dbReference>
<keyword evidence="9" id="KW-0460">Magnesium</keyword>
<dbReference type="CDD" id="cd24157">
    <property type="entry name" value="NUDIX_GDPMK"/>
    <property type="match status" value="1"/>
</dbReference>
<dbReference type="GO" id="GO:0046872">
    <property type="term" value="F:metal ion binding"/>
    <property type="evidence" value="ECO:0007669"/>
    <property type="project" value="UniProtKB-KW"/>
</dbReference>
<organism evidence="12 13">
    <name type="scientific">Bizionia paragorgiae</name>
    <dbReference type="NCBI Taxonomy" id="283786"/>
    <lineage>
        <taxon>Bacteria</taxon>
        <taxon>Pseudomonadati</taxon>
        <taxon>Bacteroidota</taxon>
        <taxon>Flavobacteriia</taxon>
        <taxon>Flavobacteriales</taxon>
        <taxon>Flavobacteriaceae</taxon>
        <taxon>Bizionia</taxon>
    </lineage>
</organism>
<evidence type="ECO:0000256" key="9">
    <source>
        <dbReference type="PIRSR" id="PIRSR604385-2"/>
    </source>
</evidence>
<evidence type="ECO:0000256" key="4">
    <source>
        <dbReference type="ARBA" id="ARBA00011738"/>
    </source>
</evidence>
<dbReference type="RefSeq" id="WP_092132900.1">
    <property type="nucleotide sequence ID" value="NZ_FNQK01000004.1"/>
</dbReference>
<keyword evidence="13" id="KW-1185">Reference proteome</keyword>
<evidence type="ECO:0000256" key="3">
    <source>
        <dbReference type="ARBA" id="ARBA00007275"/>
    </source>
</evidence>
<evidence type="ECO:0000313" key="12">
    <source>
        <dbReference type="EMBL" id="SDZ95280.1"/>
    </source>
</evidence>
<dbReference type="Proteomes" id="UP000198846">
    <property type="component" value="Unassembled WGS sequence"/>
</dbReference>
<evidence type="ECO:0000259" key="11">
    <source>
        <dbReference type="PROSITE" id="PS51462"/>
    </source>
</evidence>
<feature type="binding site" evidence="9">
    <location>
        <position position="105"/>
    </location>
    <ligand>
        <name>Mg(2+)</name>
        <dbReference type="ChEBI" id="CHEBI:18420"/>
        <label>1</label>
    </ligand>
</feature>
<evidence type="ECO:0000256" key="6">
    <source>
        <dbReference type="ARBA" id="ARBA00022801"/>
    </source>
</evidence>
<dbReference type="GO" id="GO:0005829">
    <property type="term" value="C:cytosol"/>
    <property type="evidence" value="ECO:0007669"/>
    <property type="project" value="TreeGrafter"/>
</dbReference>
<feature type="binding site" evidence="9">
    <location>
        <position position="101"/>
    </location>
    <ligand>
        <name>Mg(2+)</name>
        <dbReference type="ChEBI" id="CHEBI:18420"/>
        <label>1</label>
    </ligand>
</feature>
<dbReference type="GO" id="GO:0016818">
    <property type="term" value="F:hydrolase activity, acting on acid anhydrides, in phosphorus-containing anhydrides"/>
    <property type="evidence" value="ECO:0007669"/>
    <property type="project" value="InterPro"/>
</dbReference>
<dbReference type="InterPro" id="IPR015797">
    <property type="entry name" value="NUDIX_hydrolase-like_dom_sf"/>
</dbReference>
<evidence type="ECO:0000256" key="5">
    <source>
        <dbReference type="ARBA" id="ARBA00016377"/>
    </source>
</evidence>
<dbReference type="PANTHER" id="PTHR11839:SF18">
    <property type="entry name" value="NUDIX HYDROLASE DOMAIN-CONTAINING PROTEIN"/>
    <property type="match status" value="1"/>
</dbReference>
<dbReference type="PROSITE" id="PS00893">
    <property type="entry name" value="NUDIX_BOX"/>
    <property type="match status" value="1"/>
</dbReference>
<reference evidence="13" key="1">
    <citation type="submission" date="2016-10" db="EMBL/GenBank/DDBJ databases">
        <authorList>
            <person name="Varghese N."/>
            <person name="Submissions S."/>
        </authorList>
    </citation>
    <scope>NUCLEOTIDE SEQUENCE [LARGE SCALE GENOMIC DNA]</scope>
    <source>
        <strain evidence="13">DSM 23842</strain>
    </source>
</reference>
<comment type="similarity">
    <text evidence="3">Belongs to the Nudix hydrolase family. NudK subfamily.</text>
</comment>
<dbReference type="Gene3D" id="3.90.79.10">
    <property type="entry name" value="Nucleoside Triphosphate Pyrophosphohydrolase"/>
    <property type="match status" value="1"/>
</dbReference>
<evidence type="ECO:0000313" key="13">
    <source>
        <dbReference type="Proteomes" id="UP000198846"/>
    </source>
</evidence>
<evidence type="ECO:0000256" key="2">
    <source>
        <dbReference type="ARBA" id="ARBA00001946"/>
    </source>
</evidence>
<comment type="subunit">
    <text evidence="4">Homodimer.</text>
</comment>
<feature type="domain" description="Nudix hydrolase" evidence="11">
    <location>
        <begin position="43"/>
        <end position="183"/>
    </location>
</feature>
<dbReference type="OrthoDB" id="1523642at2"/>
<comment type="catalytic activity">
    <reaction evidence="1">
        <text>GDP-alpha-D-mannose + H2O = alpha-D-mannose 1-phosphate + GMP + 2 H(+)</text>
        <dbReference type="Rhea" id="RHEA:27978"/>
        <dbReference type="ChEBI" id="CHEBI:15377"/>
        <dbReference type="ChEBI" id="CHEBI:15378"/>
        <dbReference type="ChEBI" id="CHEBI:57527"/>
        <dbReference type="ChEBI" id="CHEBI:58115"/>
        <dbReference type="ChEBI" id="CHEBI:58409"/>
    </reaction>
</comment>
<protein>
    <recommendedName>
        <fullName evidence="5">GDP-mannose pyrophosphatase</fullName>
    </recommendedName>
    <alternativeName>
        <fullName evidence="7">GDP-mannose hydrolase</fullName>
    </alternativeName>
    <alternativeName>
        <fullName evidence="8">GDPMK</fullName>
    </alternativeName>
</protein>
<gene>
    <name evidence="12" type="ORF">SAMN04487990_104175</name>
</gene>
<sequence>MPIQVKDIDKHILSNGWATLHRIDFSFQFKNKEWKRVSREVYNRKDAACVLLYNPERNCVILTKQFRMPAYLNTKEEGMSIEVCAGLIDEGESPLEAVLRETEEEVGYRVPKAKKIMEIYMSPGAITEKTHLFIAEYTPDMKVNAGGGLESENEEIEVLELPLDDALQLLQTNVIKDAKTVILLQYLKSQSAV</sequence>
<feature type="binding site" evidence="9">
    <location>
        <position position="154"/>
    </location>
    <ligand>
        <name>Mg(2+)</name>
        <dbReference type="ChEBI" id="CHEBI:18420"/>
        <label>1</label>
    </ligand>
</feature>
<evidence type="ECO:0000256" key="8">
    <source>
        <dbReference type="ARBA" id="ARBA00032272"/>
    </source>
</evidence>
<dbReference type="GO" id="GO:0019693">
    <property type="term" value="P:ribose phosphate metabolic process"/>
    <property type="evidence" value="ECO:0007669"/>
    <property type="project" value="TreeGrafter"/>
</dbReference>
<dbReference type="Pfam" id="PF00293">
    <property type="entry name" value="NUDIX"/>
    <property type="match status" value="1"/>
</dbReference>
<dbReference type="SUPFAM" id="SSF55811">
    <property type="entry name" value="Nudix"/>
    <property type="match status" value="1"/>
</dbReference>
<dbReference type="PROSITE" id="PS51462">
    <property type="entry name" value="NUDIX"/>
    <property type="match status" value="1"/>
</dbReference>
<keyword evidence="9" id="KW-0479">Metal-binding</keyword>
<dbReference type="InterPro" id="IPR000086">
    <property type="entry name" value="NUDIX_hydrolase_dom"/>
</dbReference>
<proteinExistence type="inferred from homology"/>
<dbReference type="STRING" id="283786.SAMN04487990_104175"/>
<accession>A0A1H3X7Q9</accession>
<dbReference type="GO" id="GO:0006753">
    <property type="term" value="P:nucleoside phosphate metabolic process"/>
    <property type="evidence" value="ECO:0007669"/>
    <property type="project" value="TreeGrafter"/>
</dbReference>
<evidence type="ECO:0000256" key="10">
    <source>
        <dbReference type="PIRSR" id="PIRSR604385-3"/>
    </source>
</evidence>
<dbReference type="PANTHER" id="PTHR11839">
    <property type="entry name" value="UDP/ADP-SUGAR PYROPHOSPHATASE"/>
    <property type="match status" value="1"/>
</dbReference>
<evidence type="ECO:0000256" key="7">
    <source>
        <dbReference type="ARBA" id="ARBA00032162"/>
    </source>
</evidence>
<comment type="cofactor">
    <cofactor evidence="2 9">
        <name>Mg(2+)</name>
        <dbReference type="ChEBI" id="CHEBI:18420"/>
    </cofactor>
</comment>
<dbReference type="InterPro" id="IPR020084">
    <property type="entry name" value="NUDIX_hydrolase_CS"/>
</dbReference>
<dbReference type="EMBL" id="FNQK01000004">
    <property type="protein sequence ID" value="SDZ95280.1"/>
    <property type="molecule type" value="Genomic_DNA"/>
</dbReference>
<keyword evidence="6" id="KW-0378">Hydrolase</keyword>
<feature type="short sequence motif" description="Nudix box" evidence="10">
    <location>
        <begin position="86"/>
        <end position="108"/>
    </location>
</feature>
<feature type="binding site" evidence="9">
    <location>
        <position position="85"/>
    </location>
    <ligand>
        <name>Mg(2+)</name>
        <dbReference type="ChEBI" id="CHEBI:18420"/>
        <label>1</label>
    </ligand>
</feature>
<dbReference type="NCBIfam" id="TIGR00052">
    <property type="entry name" value="nudix-type nucleoside diphosphatase, YffH/AdpP family"/>
    <property type="match status" value="1"/>
</dbReference>
<evidence type="ECO:0000256" key="1">
    <source>
        <dbReference type="ARBA" id="ARBA00000847"/>
    </source>
</evidence>
<name>A0A1H3X7Q9_BIZPA</name>